<feature type="compositionally biased region" description="Basic and acidic residues" evidence="7">
    <location>
        <begin position="401"/>
        <end position="444"/>
    </location>
</feature>
<proteinExistence type="predicted"/>
<evidence type="ECO:0000256" key="4">
    <source>
        <dbReference type="ARBA" id="ARBA00023125"/>
    </source>
</evidence>
<keyword evidence="3" id="KW-0805">Transcription regulation</keyword>
<dbReference type="EMBL" id="JAYMYQ010000001">
    <property type="protein sequence ID" value="KAK7358671.1"/>
    <property type="molecule type" value="Genomic_DNA"/>
</dbReference>
<feature type="compositionally biased region" description="Basic and acidic residues" evidence="7">
    <location>
        <begin position="104"/>
        <end position="113"/>
    </location>
</feature>
<dbReference type="GO" id="GO:0003677">
    <property type="term" value="F:DNA binding"/>
    <property type="evidence" value="ECO:0007669"/>
    <property type="project" value="UniProtKB-KW"/>
</dbReference>
<dbReference type="Proteomes" id="UP001367508">
    <property type="component" value="Unassembled WGS sequence"/>
</dbReference>
<keyword evidence="4" id="KW-0238">DNA-binding</keyword>
<evidence type="ECO:0000256" key="7">
    <source>
        <dbReference type="SAM" id="MobiDB-lite"/>
    </source>
</evidence>
<feature type="compositionally biased region" description="Basic and acidic residues" evidence="7">
    <location>
        <begin position="325"/>
        <end position="347"/>
    </location>
</feature>
<dbReference type="InterPro" id="IPR044198">
    <property type="entry name" value="DEK"/>
</dbReference>
<feature type="compositionally biased region" description="Basic residues" evidence="7">
    <location>
        <begin position="282"/>
        <end position="295"/>
    </location>
</feature>
<keyword evidence="2" id="KW-0156">Chromatin regulator</keyword>
<evidence type="ECO:0000313" key="10">
    <source>
        <dbReference type="Proteomes" id="UP001367508"/>
    </source>
</evidence>
<feature type="compositionally biased region" description="Basic and acidic residues" evidence="7">
    <location>
        <begin position="1"/>
        <end position="30"/>
    </location>
</feature>
<evidence type="ECO:0000256" key="5">
    <source>
        <dbReference type="ARBA" id="ARBA00023163"/>
    </source>
</evidence>
<evidence type="ECO:0000256" key="2">
    <source>
        <dbReference type="ARBA" id="ARBA00022853"/>
    </source>
</evidence>
<dbReference type="FunFam" id="1.10.10.60:FF:000220">
    <property type="entry name" value="DEK domain-containing chromatin associated protein"/>
    <property type="match status" value="1"/>
</dbReference>
<dbReference type="GO" id="GO:0006325">
    <property type="term" value="P:chromatin organization"/>
    <property type="evidence" value="ECO:0007669"/>
    <property type="project" value="UniProtKB-KW"/>
</dbReference>
<feature type="compositionally biased region" description="Acidic residues" evidence="7">
    <location>
        <begin position="65"/>
        <end position="80"/>
    </location>
</feature>
<feature type="compositionally biased region" description="Polar residues" evidence="7">
    <location>
        <begin position="116"/>
        <end position="128"/>
    </location>
</feature>
<evidence type="ECO:0000256" key="1">
    <source>
        <dbReference type="ARBA" id="ARBA00004604"/>
    </source>
</evidence>
<dbReference type="GO" id="GO:0005730">
    <property type="term" value="C:nucleolus"/>
    <property type="evidence" value="ECO:0007669"/>
    <property type="project" value="UniProtKB-SubCell"/>
</dbReference>
<dbReference type="GO" id="GO:0042393">
    <property type="term" value="F:histone binding"/>
    <property type="evidence" value="ECO:0007669"/>
    <property type="project" value="TreeGrafter"/>
</dbReference>
<feature type="compositionally biased region" description="Acidic residues" evidence="7">
    <location>
        <begin position="299"/>
        <end position="320"/>
    </location>
</feature>
<gene>
    <name evidence="9" type="ORF">VNO77_00609</name>
</gene>
<organism evidence="9 10">
    <name type="scientific">Canavalia gladiata</name>
    <name type="common">Sword bean</name>
    <name type="synonym">Dolichos gladiatus</name>
    <dbReference type="NCBI Taxonomy" id="3824"/>
    <lineage>
        <taxon>Eukaryota</taxon>
        <taxon>Viridiplantae</taxon>
        <taxon>Streptophyta</taxon>
        <taxon>Embryophyta</taxon>
        <taxon>Tracheophyta</taxon>
        <taxon>Spermatophyta</taxon>
        <taxon>Magnoliopsida</taxon>
        <taxon>eudicotyledons</taxon>
        <taxon>Gunneridae</taxon>
        <taxon>Pentapetalae</taxon>
        <taxon>rosids</taxon>
        <taxon>fabids</taxon>
        <taxon>Fabales</taxon>
        <taxon>Fabaceae</taxon>
        <taxon>Papilionoideae</taxon>
        <taxon>50 kb inversion clade</taxon>
        <taxon>NPAAA clade</taxon>
        <taxon>indigoferoid/millettioid clade</taxon>
        <taxon>Phaseoleae</taxon>
        <taxon>Canavalia</taxon>
    </lineage>
</organism>
<keyword evidence="6" id="KW-0539">Nucleus</keyword>
<comment type="caution">
    <text evidence="9">The sequence shown here is derived from an EMBL/GenBank/DDBJ whole genome shotgun (WGS) entry which is preliminary data.</text>
</comment>
<dbReference type="GO" id="GO:2000779">
    <property type="term" value="P:regulation of double-strand break repair"/>
    <property type="evidence" value="ECO:0007669"/>
    <property type="project" value="TreeGrafter"/>
</dbReference>
<evidence type="ECO:0000256" key="6">
    <source>
        <dbReference type="ARBA" id="ARBA00023242"/>
    </source>
</evidence>
<dbReference type="PROSITE" id="PS51998">
    <property type="entry name" value="DEK_C"/>
    <property type="match status" value="1"/>
</dbReference>
<reference evidence="9 10" key="1">
    <citation type="submission" date="2024-01" db="EMBL/GenBank/DDBJ databases">
        <title>The genomes of 5 underutilized Papilionoideae crops provide insights into root nodulation and disease resistanc.</title>
        <authorList>
            <person name="Jiang F."/>
        </authorList>
    </citation>
    <scope>NUCLEOTIDE SEQUENCE [LARGE SCALE GENOMIC DNA]</scope>
    <source>
        <strain evidence="9">LVBAO_FW01</strain>
        <tissue evidence="9">Leaves</tissue>
    </source>
</reference>
<feature type="region of interest" description="Disordered" evidence="7">
    <location>
        <begin position="262"/>
        <end position="444"/>
    </location>
</feature>
<dbReference type="Pfam" id="PF08766">
    <property type="entry name" value="DEK_C"/>
    <property type="match status" value="1"/>
</dbReference>
<accession>A0AAN9R4I8</accession>
<dbReference type="SUPFAM" id="SSF109715">
    <property type="entry name" value="DEK C-terminal domain"/>
    <property type="match status" value="1"/>
</dbReference>
<dbReference type="Gene3D" id="1.10.10.60">
    <property type="entry name" value="Homeodomain-like"/>
    <property type="match status" value="1"/>
</dbReference>
<feature type="compositionally biased region" description="Basic and acidic residues" evidence="7">
    <location>
        <begin position="81"/>
        <end position="96"/>
    </location>
</feature>
<dbReference type="AlphaFoldDB" id="A0AAN9R4I8"/>
<protein>
    <recommendedName>
        <fullName evidence="8">DEK-C domain-containing protein</fullName>
    </recommendedName>
</protein>
<name>A0AAN9R4I8_CANGL</name>
<feature type="region of interest" description="Disordered" evidence="7">
    <location>
        <begin position="1"/>
        <end position="128"/>
    </location>
</feature>
<dbReference type="PANTHER" id="PTHR13468:SF1">
    <property type="entry name" value="PROTEIN DEK"/>
    <property type="match status" value="1"/>
</dbReference>
<feature type="compositionally biased region" description="Acidic residues" evidence="7">
    <location>
        <begin position="31"/>
        <end position="41"/>
    </location>
</feature>
<comment type="subcellular location">
    <subcellularLocation>
        <location evidence="1">Nucleus</location>
        <location evidence="1">Nucleolus</location>
    </subcellularLocation>
</comment>
<feature type="domain" description="DEK-C" evidence="8">
    <location>
        <begin position="438"/>
        <end position="493"/>
    </location>
</feature>
<dbReference type="InterPro" id="IPR014876">
    <property type="entry name" value="DEK_C"/>
</dbReference>
<evidence type="ECO:0000259" key="8">
    <source>
        <dbReference type="PROSITE" id="PS51998"/>
    </source>
</evidence>
<keyword evidence="10" id="KW-1185">Reference proteome</keyword>
<evidence type="ECO:0000313" key="9">
    <source>
        <dbReference type="EMBL" id="KAK7358671.1"/>
    </source>
</evidence>
<feature type="compositionally biased region" description="Basic and acidic residues" evidence="7">
    <location>
        <begin position="358"/>
        <end position="381"/>
    </location>
</feature>
<keyword evidence="5" id="KW-0804">Transcription</keyword>
<dbReference type="PANTHER" id="PTHR13468">
    <property type="entry name" value="DEK PROTEIN"/>
    <property type="match status" value="1"/>
</dbReference>
<evidence type="ECO:0000256" key="3">
    <source>
        <dbReference type="ARBA" id="ARBA00023015"/>
    </source>
</evidence>
<sequence>MSSKTLEDEKSQGEEAQTEDNHSKQGKETAEAEAEVEEEDNSEKKDVNDKDEEENDHVEEKREEDAEDEGEEEDDEEEETKESPKVKLNKSRKESDPATPASERPSRERKTVERYTVSSPSKFPRWSSTQTWSIEKGNGTQLKDIPNVAFKLSKRKPDDNLRTLHSILFGKKAKAHYIKRNIGLFSGYVWAENEEKQRAKIRERIDKCVKEKLVDFCDVLNIPINKTVMKKEELSAKLFEFLESPHATTDVLLADKIKKGKKQARKKTLNKSSGEGSETPAKKHKQTSQVGKKRKQSSDTEEDDTAEPSGAEDDSQEDDVSSPKNDSDHEESKLEKVEHEQKAHELTARISVTPPVKKTTDVKIAKSNEKNPKRSTSEKAVTDNTSKSKQSVSKKQKTVRKNQDSKGKVSNKKQTDKSSKASTKDQGKGKNSEKAKTEPSREEMHQVAVNILKEVDFNTATLSDILRQLGNHFGFDLMHRKTEVKDIITDVINNMSDDGGEEVENGDDDTAL</sequence>